<keyword evidence="1" id="KW-1133">Transmembrane helix</keyword>
<keyword evidence="1" id="KW-0812">Transmembrane</keyword>
<comment type="caution">
    <text evidence="2">The sequence shown here is derived from an EMBL/GenBank/DDBJ whole genome shotgun (WGS) entry which is preliminary data.</text>
</comment>
<feature type="transmembrane region" description="Helical" evidence="1">
    <location>
        <begin position="97"/>
        <end position="121"/>
    </location>
</feature>
<evidence type="ECO:0000256" key="1">
    <source>
        <dbReference type="SAM" id="Phobius"/>
    </source>
</evidence>
<name>A0A841AN92_9MICO</name>
<sequence>MTITPAPPSRHPGAAAAASLAVLVVAFVLSVLDGVVGVVYTQGQTLESLDGFDYALPALGWAVPYALWQLVPLTAGVFLSFWLILPIRPRHRVGQVVLRAFVALVIGVVVAGIVAAARLLATDLPVNPSSGDGRYYVLVVGTLAHSAWQVFSDTLGLVVAAGLAMWGWLHTRPAYGPLRRSADETVSVDAEV</sequence>
<keyword evidence="1" id="KW-0472">Membrane</keyword>
<dbReference type="AlphaFoldDB" id="A0A841AN92"/>
<feature type="transmembrane region" description="Helical" evidence="1">
    <location>
        <begin position="147"/>
        <end position="169"/>
    </location>
</feature>
<feature type="transmembrane region" description="Helical" evidence="1">
    <location>
        <begin position="65"/>
        <end position="85"/>
    </location>
</feature>
<keyword evidence="3" id="KW-1185">Reference proteome</keyword>
<organism evidence="2 3">
    <name type="scientific">Conyzicola lurida</name>
    <dbReference type="NCBI Taxonomy" id="1172621"/>
    <lineage>
        <taxon>Bacteria</taxon>
        <taxon>Bacillati</taxon>
        <taxon>Actinomycetota</taxon>
        <taxon>Actinomycetes</taxon>
        <taxon>Micrococcales</taxon>
        <taxon>Microbacteriaceae</taxon>
        <taxon>Conyzicola</taxon>
    </lineage>
</organism>
<proteinExistence type="predicted"/>
<dbReference type="EMBL" id="JACHMJ010000001">
    <property type="protein sequence ID" value="MBB5843808.1"/>
    <property type="molecule type" value="Genomic_DNA"/>
</dbReference>
<dbReference type="Proteomes" id="UP000536685">
    <property type="component" value="Unassembled WGS sequence"/>
</dbReference>
<evidence type="ECO:0000313" key="2">
    <source>
        <dbReference type="EMBL" id="MBB5843808.1"/>
    </source>
</evidence>
<protein>
    <submittedName>
        <fullName evidence="2">Uncharacterized protein</fullName>
    </submittedName>
</protein>
<reference evidence="2 3" key="1">
    <citation type="submission" date="2020-08" db="EMBL/GenBank/DDBJ databases">
        <title>Sequencing the genomes of 1000 actinobacteria strains.</title>
        <authorList>
            <person name="Klenk H.-P."/>
        </authorList>
    </citation>
    <scope>NUCLEOTIDE SEQUENCE [LARGE SCALE GENOMIC DNA]</scope>
    <source>
        <strain evidence="2 3">DSM 105784</strain>
    </source>
</reference>
<gene>
    <name evidence="2" type="ORF">HD599_002131</name>
</gene>
<accession>A0A841AN92</accession>
<dbReference type="RefSeq" id="WP_184237191.1">
    <property type="nucleotide sequence ID" value="NZ_JACHMJ010000001.1"/>
</dbReference>
<evidence type="ECO:0000313" key="3">
    <source>
        <dbReference type="Proteomes" id="UP000536685"/>
    </source>
</evidence>